<protein>
    <recommendedName>
        <fullName evidence="4">Stage 0 sporulation regulatory protein</fullName>
    </recommendedName>
</protein>
<keyword evidence="2" id="KW-0614">Plasmid</keyword>
<geneLocation type="plasmid" evidence="2 3">
    <name>pBTHD789-3</name>
</geneLocation>
<keyword evidence="1" id="KW-0472">Membrane</keyword>
<dbReference type="RefSeq" id="WP_012211111.1">
    <property type="nucleotide sequence ID" value="NC_018510.1"/>
</dbReference>
<dbReference type="Gene3D" id="4.10.280.10">
    <property type="entry name" value="Helix-loop-helix DNA-binding domain"/>
    <property type="match status" value="1"/>
</dbReference>
<dbReference type="Pfam" id="PF09388">
    <property type="entry name" value="SpoOE-like"/>
    <property type="match status" value="1"/>
</dbReference>
<keyword evidence="1" id="KW-1133">Transmembrane helix</keyword>
<dbReference type="EMBL" id="CP003766">
    <property type="protein sequence ID" value="AFQ30483.1"/>
    <property type="molecule type" value="Genomic_DNA"/>
</dbReference>
<gene>
    <name evidence="2" type="ORF">BTF1_31981</name>
</gene>
<dbReference type="InterPro" id="IPR018540">
    <property type="entry name" value="Spo0E-like"/>
</dbReference>
<dbReference type="GO" id="GO:0046983">
    <property type="term" value="F:protein dimerization activity"/>
    <property type="evidence" value="ECO:0007669"/>
    <property type="project" value="InterPro"/>
</dbReference>
<name>A0A9W3JVU1_BACTU</name>
<dbReference type="SUPFAM" id="SSF140500">
    <property type="entry name" value="BAS1536-like"/>
    <property type="match status" value="1"/>
</dbReference>
<dbReference type="InterPro" id="IPR036638">
    <property type="entry name" value="HLH_DNA-bd_sf"/>
</dbReference>
<organism evidence="2 3">
    <name type="scientific">Bacillus thuringiensis HD-789</name>
    <dbReference type="NCBI Taxonomy" id="1217737"/>
    <lineage>
        <taxon>Bacteria</taxon>
        <taxon>Bacillati</taxon>
        <taxon>Bacillota</taxon>
        <taxon>Bacilli</taxon>
        <taxon>Bacillales</taxon>
        <taxon>Bacillaceae</taxon>
        <taxon>Bacillus</taxon>
        <taxon>Bacillus cereus group</taxon>
    </lineage>
</organism>
<accession>A0A9W3JVU1</accession>
<dbReference type="GO" id="GO:0043937">
    <property type="term" value="P:regulation of sporulation"/>
    <property type="evidence" value="ECO:0007669"/>
    <property type="project" value="InterPro"/>
</dbReference>
<evidence type="ECO:0000313" key="3">
    <source>
        <dbReference type="Proteomes" id="UP000005257"/>
    </source>
</evidence>
<dbReference type="AlphaFoldDB" id="A0A9W3JVU1"/>
<evidence type="ECO:0008006" key="4">
    <source>
        <dbReference type="Google" id="ProtNLM"/>
    </source>
</evidence>
<evidence type="ECO:0000256" key="1">
    <source>
        <dbReference type="SAM" id="Phobius"/>
    </source>
</evidence>
<dbReference type="Proteomes" id="UP000005257">
    <property type="component" value="Plasmid pBTHD789-3"/>
</dbReference>
<evidence type="ECO:0000313" key="2">
    <source>
        <dbReference type="EMBL" id="AFQ30483.1"/>
    </source>
</evidence>
<dbReference type="KEGG" id="btn:BTF1_31981"/>
<keyword evidence="1" id="KW-0812">Transmembrane</keyword>
<proteinExistence type="predicted"/>
<reference evidence="2 3" key="1">
    <citation type="journal article" date="2013" name="Genome Announc.">
        <title>Complete Genome Sequence of Bacillus thuringiensis Serovar Israelensis Strain HD-789.</title>
        <authorList>
            <person name="Doggett N.A."/>
            <person name="Stubben C.J."/>
            <person name="Chertkov O."/>
            <person name="Bruce D.C."/>
            <person name="Detter J.C."/>
            <person name="Johnson S.L."/>
            <person name="Han C.S."/>
        </authorList>
    </citation>
    <scope>NUCLEOTIDE SEQUENCE [LARGE SCALE GENOMIC DNA]</scope>
    <source>
        <strain evidence="2 3">HD-789</strain>
    </source>
</reference>
<dbReference type="InterPro" id="IPR037208">
    <property type="entry name" value="Spo0E-like_sf"/>
</dbReference>
<feature type="transmembrane region" description="Helical" evidence="1">
    <location>
        <begin position="65"/>
        <end position="87"/>
    </location>
</feature>
<sequence length="88" mass="10480">MSTSDVTHLQKQIEEKKKQLRQLVRAYGYTDPLIFACSQELDQLVYRFMRDYSPQKVTCKKRFQFINRIGISLYICPLYFTITGVYVD</sequence>